<reference evidence="2" key="1">
    <citation type="submission" date="2022-01" db="EMBL/GenBank/DDBJ databases">
        <title>Whole genome-based taxonomy of the Shewanellaceae.</title>
        <authorList>
            <person name="Martin-Rodriguez A.J."/>
        </authorList>
    </citation>
    <scope>NUCLEOTIDE SEQUENCE</scope>
    <source>
        <strain evidence="2">KCTC 23973</strain>
    </source>
</reference>
<dbReference type="EMBL" id="JAKILB010000002">
    <property type="protein sequence ID" value="MCL1137718.1"/>
    <property type="molecule type" value="Genomic_DNA"/>
</dbReference>
<organism evidence="2 3">
    <name type="scientific">Shewanella pneumatophori</name>
    <dbReference type="NCBI Taxonomy" id="314092"/>
    <lineage>
        <taxon>Bacteria</taxon>
        <taxon>Pseudomonadati</taxon>
        <taxon>Pseudomonadota</taxon>
        <taxon>Gammaproteobacteria</taxon>
        <taxon>Alteromonadales</taxon>
        <taxon>Shewanellaceae</taxon>
        <taxon>Shewanella</taxon>
    </lineage>
</organism>
<keyword evidence="3" id="KW-1185">Reference proteome</keyword>
<feature type="region of interest" description="Disordered" evidence="1">
    <location>
        <begin position="1"/>
        <end position="21"/>
    </location>
</feature>
<sequence>MMDFEDEFTESTSAKKPDPPAQYVKLDDTELVKRDLDTFLNFLKEKALDKYKLISFIEQENSGGWTQKN</sequence>
<accession>A0A9X2CC71</accession>
<dbReference type="RefSeq" id="WP_248948844.1">
    <property type="nucleotide sequence ID" value="NZ_JAKILB010000002.1"/>
</dbReference>
<name>A0A9X2CC71_9GAMM</name>
<comment type="caution">
    <text evidence="2">The sequence shown here is derived from an EMBL/GenBank/DDBJ whole genome shotgun (WGS) entry which is preliminary data.</text>
</comment>
<dbReference type="Proteomes" id="UP001139293">
    <property type="component" value="Unassembled WGS sequence"/>
</dbReference>
<evidence type="ECO:0000313" key="2">
    <source>
        <dbReference type="EMBL" id="MCL1137718.1"/>
    </source>
</evidence>
<proteinExistence type="predicted"/>
<dbReference type="AlphaFoldDB" id="A0A9X2CC71"/>
<gene>
    <name evidence="2" type="ORF">L2740_04045</name>
</gene>
<evidence type="ECO:0000256" key="1">
    <source>
        <dbReference type="SAM" id="MobiDB-lite"/>
    </source>
</evidence>
<evidence type="ECO:0000313" key="3">
    <source>
        <dbReference type="Proteomes" id="UP001139293"/>
    </source>
</evidence>
<protein>
    <submittedName>
        <fullName evidence="2">Uncharacterized protein</fullName>
    </submittedName>
</protein>